<comment type="caution">
    <text evidence="2">The sequence shown here is derived from an EMBL/GenBank/DDBJ whole genome shotgun (WGS) entry which is preliminary data.</text>
</comment>
<dbReference type="AlphaFoldDB" id="A0A822Y4M6"/>
<gene>
    <name evidence="2" type="ORF">HUJ06_027654</name>
</gene>
<evidence type="ECO:0000259" key="1">
    <source>
        <dbReference type="Pfam" id="PF13456"/>
    </source>
</evidence>
<reference evidence="2 3" key="1">
    <citation type="journal article" date="2020" name="Mol. Biol. Evol.">
        <title>Distinct Expression and Methylation Patterns for Genes with Different Fates following a Single Whole-Genome Duplication in Flowering Plants.</title>
        <authorList>
            <person name="Shi T."/>
            <person name="Rahmani R.S."/>
            <person name="Gugger P.F."/>
            <person name="Wang M."/>
            <person name="Li H."/>
            <person name="Zhang Y."/>
            <person name="Li Z."/>
            <person name="Wang Q."/>
            <person name="Van de Peer Y."/>
            <person name="Marchal K."/>
            <person name="Chen J."/>
        </authorList>
    </citation>
    <scope>NUCLEOTIDE SEQUENCE [LARGE SCALE GENOMIC DNA]</scope>
    <source>
        <tissue evidence="2">Leaf</tissue>
    </source>
</reference>
<dbReference type="Proteomes" id="UP000607653">
    <property type="component" value="Unassembled WGS sequence"/>
</dbReference>
<dbReference type="GO" id="GO:0003676">
    <property type="term" value="F:nucleic acid binding"/>
    <property type="evidence" value="ECO:0007669"/>
    <property type="project" value="InterPro"/>
</dbReference>
<feature type="domain" description="RNase H type-1" evidence="1">
    <location>
        <begin position="9"/>
        <end position="53"/>
    </location>
</feature>
<accession>A0A822Y4M6</accession>
<sequence length="55" mass="6358">MFPLWQSQTLCCSSEEEAEAQAVYEGFLMAQSLSLHSIQLETECKREVDWLNSYP</sequence>
<dbReference type="GO" id="GO:0004523">
    <property type="term" value="F:RNA-DNA hybrid ribonuclease activity"/>
    <property type="evidence" value="ECO:0007669"/>
    <property type="project" value="InterPro"/>
</dbReference>
<evidence type="ECO:0000313" key="3">
    <source>
        <dbReference type="Proteomes" id="UP000607653"/>
    </source>
</evidence>
<name>A0A822Y4M6_NELNU</name>
<keyword evidence="3" id="KW-1185">Reference proteome</keyword>
<proteinExistence type="predicted"/>
<dbReference type="EMBL" id="DUZY01000002">
    <property type="protein sequence ID" value="DAD26186.1"/>
    <property type="molecule type" value="Genomic_DNA"/>
</dbReference>
<protein>
    <recommendedName>
        <fullName evidence="1">RNase H type-1 domain-containing protein</fullName>
    </recommendedName>
</protein>
<dbReference type="Pfam" id="PF13456">
    <property type="entry name" value="RVT_3"/>
    <property type="match status" value="1"/>
</dbReference>
<dbReference type="InterPro" id="IPR002156">
    <property type="entry name" value="RNaseH_domain"/>
</dbReference>
<evidence type="ECO:0000313" key="2">
    <source>
        <dbReference type="EMBL" id="DAD26186.1"/>
    </source>
</evidence>
<organism evidence="2 3">
    <name type="scientific">Nelumbo nucifera</name>
    <name type="common">Sacred lotus</name>
    <dbReference type="NCBI Taxonomy" id="4432"/>
    <lineage>
        <taxon>Eukaryota</taxon>
        <taxon>Viridiplantae</taxon>
        <taxon>Streptophyta</taxon>
        <taxon>Embryophyta</taxon>
        <taxon>Tracheophyta</taxon>
        <taxon>Spermatophyta</taxon>
        <taxon>Magnoliopsida</taxon>
        <taxon>Proteales</taxon>
        <taxon>Nelumbonaceae</taxon>
        <taxon>Nelumbo</taxon>
    </lineage>
</organism>